<evidence type="ECO:0000313" key="2">
    <source>
        <dbReference type="Proteomes" id="UP000325313"/>
    </source>
</evidence>
<organism evidence="1 2">
    <name type="scientific">Puccinia graminis f. sp. tritici</name>
    <dbReference type="NCBI Taxonomy" id="56615"/>
    <lineage>
        <taxon>Eukaryota</taxon>
        <taxon>Fungi</taxon>
        <taxon>Dikarya</taxon>
        <taxon>Basidiomycota</taxon>
        <taxon>Pucciniomycotina</taxon>
        <taxon>Pucciniomycetes</taxon>
        <taxon>Pucciniales</taxon>
        <taxon>Pucciniaceae</taxon>
        <taxon>Puccinia</taxon>
    </lineage>
</organism>
<evidence type="ECO:0000313" key="1">
    <source>
        <dbReference type="EMBL" id="KAA1138798.1"/>
    </source>
</evidence>
<protein>
    <submittedName>
        <fullName evidence="1">Uncharacterized protein</fullName>
    </submittedName>
</protein>
<comment type="caution">
    <text evidence="1">The sequence shown here is derived from an EMBL/GenBank/DDBJ whole genome shotgun (WGS) entry which is preliminary data.</text>
</comment>
<name>A0A5B0SLN9_PUCGR</name>
<accession>A0A5B0SLN9</accession>
<dbReference type="AlphaFoldDB" id="A0A5B0SLN9"/>
<dbReference type="EMBL" id="VDEP01000001">
    <property type="protein sequence ID" value="KAA1138798.1"/>
    <property type="molecule type" value="Genomic_DNA"/>
</dbReference>
<sequence length="112" mass="12813">MVQLQKLVRLLRAPPVVHRRLITTSTTRPNLQINRARLRPYSSSANTLYSKNQTKKHIMSSHQLAEDEIPSSYGNFDRIIEPFNLDAAPIQVAKWKSRETGLSVVWVDVEGM</sequence>
<gene>
    <name evidence="1" type="ORF">PGTUg99_012312</name>
</gene>
<dbReference type="Proteomes" id="UP000325313">
    <property type="component" value="Unassembled WGS sequence"/>
</dbReference>
<proteinExistence type="predicted"/>
<reference evidence="1 2" key="1">
    <citation type="submission" date="2019-05" db="EMBL/GenBank/DDBJ databases">
        <title>Emergence of the Ug99 lineage of the wheat stem rust pathogen through somatic hybridization.</title>
        <authorList>
            <person name="Li F."/>
            <person name="Upadhyaya N.M."/>
            <person name="Sperschneider J."/>
            <person name="Matny O."/>
            <person name="Nguyen-Phuc H."/>
            <person name="Mago R."/>
            <person name="Raley C."/>
            <person name="Miller M.E."/>
            <person name="Silverstein K.A.T."/>
            <person name="Henningsen E."/>
            <person name="Hirsch C.D."/>
            <person name="Visser B."/>
            <person name="Pretorius Z.A."/>
            <person name="Steffenson B.J."/>
            <person name="Schwessinger B."/>
            <person name="Dodds P.N."/>
            <person name="Figueroa M."/>
        </authorList>
    </citation>
    <scope>NUCLEOTIDE SEQUENCE [LARGE SCALE GENOMIC DNA]</scope>
    <source>
        <strain evidence="1 2">Ug99</strain>
    </source>
</reference>